<dbReference type="AlphaFoldDB" id="A0A6C2CIJ7"/>
<sequence length="164" mass="16984">MHSPVPLEPALAAFITSRLSIQVAASDGHGLASLVRAVGCRVSADRCRVTVLVSRSQAAPVLAGVAANGMLAAVFNEPESHRTVQLKGRDACVEVATAEDEAALVPYAADFSGRLAVFRVPEAYVRTLVSCAPGDLVAISFTPSEAYGQTPGPRAGMRLEGGQP</sequence>
<gene>
    <name evidence="1" type="ORF">ETQ85_20275</name>
</gene>
<comment type="caution">
    <text evidence="1">The sequence shown here is derived from an EMBL/GenBank/DDBJ whole genome shotgun (WGS) entry which is preliminary data.</text>
</comment>
<dbReference type="InterPro" id="IPR012349">
    <property type="entry name" value="Split_barrel_FMN-bd"/>
</dbReference>
<proteinExistence type="predicted"/>
<evidence type="ECO:0008006" key="3">
    <source>
        <dbReference type="Google" id="ProtNLM"/>
    </source>
</evidence>
<reference evidence="1 2" key="1">
    <citation type="submission" date="2019-01" db="EMBL/GenBank/DDBJ databases">
        <title>Zoogloea oleivorans genome sequencing and assembly.</title>
        <authorList>
            <person name="Tancsics A."/>
            <person name="Farkas M."/>
            <person name="Kriszt B."/>
            <person name="Maroti G."/>
            <person name="Horvath B."/>
        </authorList>
    </citation>
    <scope>NUCLEOTIDE SEQUENCE [LARGE SCALE GENOMIC DNA]</scope>
    <source>
        <strain evidence="1 2">Buc</strain>
    </source>
</reference>
<accession>A0A6C2CIJ7</accession>
<protein>
    <recommendedName>
        <fullName evidence="3">Pyridoxamine 5'-phosphate oxidase putative domain-containing protein</fullName>
    </recommendedName>
</protein>
<dbReference type="Proteomes" id="UP000389128">
    <property type="component" value="Unassembled WGS sequence"/>
</dbReference>
<name>A0A6C2CIJ7_9RHOO</name>
<evidence type="ECO:0000313" key="1">
    <source>
        <dbReference type="EMBL" id="TYC53930.1"/>
    </source>
</evidence>
<dbReference type="RefSeq" id="WP_148580905.1">
    <property type="nucleotide sequence ID" value="NZ_JAVEUW010000007.1"/>
</dbReference>
<evidence type="ECO:0000313" key="2">
    <source>
        <dbReference type="Proteomes" id="UP000389128"/>
    </source>
</evidence>
<dbReference type="OrthoDB" id="334393at2"/>
<dbReference type="Gene3D" id="2.30.110.10">
    <property type="entry name" value="Electron Transport, Fmn-binding Protein, Chain A"/>
    <property type="match status" value="1"/>
</dbReference>
<dbReference type="EMBL" id="SDKK01000024">
    <property type="protein sequence ID" value="TYC53930.1"/>
    <property type="molecule type" value="Genomic_DNA"/>
</dbReference>
<organism evidence="1 2">
    <name type="scientific">Zoogloea oleivorans</name>
    <dbReference type="NCBI Taxonomy" id="1552750"/>
    <lineage>
        <taxon>Bacteria</taxon>
        <taxon>Pseudomonadati</taxon>
        <taxon>Pseudomonadota</taxon>
        <taxon>Betaproteobacteria</taxon>
        <taxon>Rhodocyclales</taxon>
        <taxon>Zoogloeaceae</taxon>
        <taxon>Zoogloea</taxon>
    </lineage>
</organism>
<keyword evidence="2" id="KW-1185">Reference proteome</keyword>